<dbReference type="GO" id="GO:0006508">
    <property type="term" value="P:proteolysis"/>
    <property type="evidence" value="ECO:0007669"/>
    <property type="project" value="InterPro"/>
</dbReference>
<feature type="region of interest" description="Disordered" evidence="1">
    <location>
        <begin position="679"/>
        <end position="702"/>
    </location>
</feature>
<dbReference type="InterPro" id="IPR003599">
    <property type="entry name" value="Ig_sub"/>
</dbReference>
<dbReference type="InterPro" id="IPR029030">
    <property type="entry name" value="Caspase-like_dom_sf"/>
</dbReference>
<dbReference type="InterPro" id="IPR001309">
    <property type="entry name" value="Pept_C14_p20"/>
</dbReference>
<dbReference type="InterPro" id="IPR033540">
    <property type="entry name" value="MALT1_IG-like_dom_sf"/>
</dbReference>
<dbReference type="Gene3D" id="2.60.40.10">
    <property type="entry name" value="Immunoglobulins"/>
    <property type="match status" value="2"/>
</dbReference>
<dbReference type="Pfam" id="PF18703">
    <property type="entry name" value="MALT1_Ig"/>
    <property type="match status" value="1"/>
</dbReference>
<dbReference type="GO" id="GO:0004197">
    <property type="term" value="F:cysteine-type endopeptidase activity"/>
    <property type="evidence" value="ECO:0007669"/>
    <property type="project" value="InterPro"/>
</dbReference>
<reference evidence="4" key="4">
    <citation type="submission" date="2025-09" db="UniProtKB">
        <authorList>
            <consortium name="Ensembl"/>
        </authorList>
    </citation>
    <scope>IDENTIFICATION</scope>
    <source>
        <strain evidence="4">HSOK</strain>
    </source>
</reference>
<dbReference type="AlphaFoldDB" id="A0A3P9JMI1"/>
<dbReference type="InterPro" id="IPR003598">
    <property type="entry name" value="Ig_sub2"/>
</dbReference>
<reference evidence="4" key="3">
    <citation type="submission" date="2025-08" db="UniProtKB">
        <authorList>
            <consortium name="Ensembl"/>
        </authorList>
    </citation>
    <scope>IDENTIFICATION</scope>
    <source>
        <strain evidence="4">HSOK</strain>
    </source>
</reference>
<dbReference type="PROSITE" id="PS50835">
    <property type="entry name" value="IG_LIKE"/>
    <property type="match status" value="1"/>
</dbReference>
<dbReference type="InterPro" id="IPR007110">
    <property type="entry name" value="Ig-like_dom"/>
</dbReference>
<evidence type="ECO:0000256" key="1">
    <source>
        <dbReference type="SAM" id="MobiDB-lite"/>
    </source>
</evidence>
<dbReference type="Gene3D" id="3.40.50.1460">
    <property type="match status" value="1"/>
</dbReference>
<evidence type="ECO:0000313" key="4">
    <source>
        <dbReference type="Ensembl" id="ENSORLP00015033434.1"/>
    </source>
</evidence>
<accession>A0A3P9JMI1</accession>
<dbReference type="PROSITE" id="PS50208">
    <property type="entry name" value="CASPASE_P20"/>
    <property type="match status" value="1"/>
</dbReference>
<evidence type="ECO:0000259" key="2">
    <source>
        <dbReference type="PROSITE" id="PS50208"/>
    </source>
</evidence>
<sequence length="702" mass="78803">MYVCALWVCCAFPGKELFSLYINEVKRARARKHEPRTTSDKCSISAKLTPENNAQMTGSRYSQIMTREIVIVRHPVSVCVPVNHKVTLRVRAEGTGILNYQWFSEDENAVPGGTESNLTITATKTQLFVCRVSDHFLNYVFSEWVKVKVLDINKSGLPVDWQGNPHIAINPKPQTIQRGSKLTLVCAAFGIPAPHYQWYKNGQPLLDKTSDTLQISHATSEHAGSYLCSVSNVLEERWTDAVDVNIVEPDQLPPAVLTATDKVALLIGNLNYSNHPVLMAPLMDVRELANLLQQLDFRVVSLLDLTMGEMRSAIDKFLQLLDRGVYGLFYYAGHGYEHAGRNYLVAVDAPQPYRPENCICVQRVMHKMQERQTALSVMLLDTCRKWYNQNCIPSAIMPLGPSGNTVYGYATCEDAEAFEVQDGGKSTGIFTKYLNKYILQSEKVTHVLEKVSEDLGKDPLVTGKQAVEIKHTLKEPRSLADQVRTTGHTRELHLRDVCWRQANELPRKKQLMFLCGVEVELCFSALFSNVLVAFATVKTTDSRAQDCTVTLSSIPPIEDIFSKPGGSEDMDSLLFNKSYNPDCSLRLCSLQKLKESLVIKVDLHYTNQDSKLRHTETQRVNIGKPLVASCELYRGNHVASDKRQKATSARTVENISNSKAPINQSLACHPFTRKAVCAPKPARSNEPEENDENELQIFYYPP</sequence>
<dbReference type="PANTHER" id="PTHR22576:SF38">
    <property type="entry name" value="MUCOSA-ASSOCIATED LYMPHOID TISSUE LYMPHOMA TRANSLOCATION PROTEIN 1-LIKE"/>
    <property type="match status" value="1"/>
</dbReference>
<dbReference type="Pfam" id="PF13927">
    <property type="entry name" value="Ig_3"/>
    <property type="match status" value="1"/>
</dbReference>
<dbReference type="CDD" id="cd00096">
    <property type="entry name" value="Ig"/>
    <property type="match status" value="1"/>
</dbReference>
<organism evidence="4 5">
    <name type="scientific">Oryzias latipes</name>
    <name type="common">Japanese rice fish</name>
    <name type="synonym">Japanese killifish</name>
    <dbReference type="NCBI Taxonomy" id="8090"/>
    <lineage>
        <taxon>Eukaryota</taxon>
        <taxon>Metazoa</taxon>
        <taxon>Chordata</taxon>
        <taxon>Craniata</taxon>
        <taxon>Vertebrata</taxon>
        <taxon>Euteleostomi</taxon>
        <taxon>Actinopterygii</taxon>
        <taxon>Neopterygii</taxon>
        <taxon>Teleostei</taxon>
        <taxon>Neoteleostei</taxon>
        <taxon>Acanthomorphata</taxon>
        <taxon>Ovalentaria</taxon>
        <taxon>Atherinomorphae</taxon>
        <taxon>Beloniformes</taxon>
        <taxon>Adrianichthyidae</taxon>
        <taxon>Oryziinae</taxon>
        <taxon>Oryzias</taxon>
    </lineage>
</organism>
<dbReference type="SMART" id="SM00408">
    <property type="entry name" value="IGc2"/>
    <property type="match status" value="1"/>
</dbReference>
<dbReference type="PANTHER" id="PTHR22576">
    <property type="entry name" value="MUCOSA ASSOCIATED LYMPHOID TISSUE LYMPHOMA TRANSLOCATION PROTEIN 1/PARACASPASE"/>
    <property type="match status" value="1"/>
</dbReference>
<name>A0A3P9JMI1_ORYLA</name>
<proteinExistence type="predicted"/>
<dbReference type="InterPro" id="IPR036179">
    <property type="entry name" value="Ig-like_dom_sf"/>
</dbReference>
<dbReference type="Gene3D" id="2.60.40.3360">
    <property type="match status" value="1"/>
</dbReference>
<evidence type="ECO:0000313" key="5">
    <source>
        <dbReference type="Proteomes" id="UP000265200"/>
    </source>
</evidence>
<evidence type="ECO:0000259" key="3">
    <source>
        <dbReference type="PROSITE" id="PS50835"/>
    </source>
</evidence>
<feature type="domain" description="Caspase family p20" evidence="2">
    <location>
        <begin position="260"/>
        <end position="384"/>
    </location>
</feature>
<dbReference type="SUPFAM" id="SSF48726">
    <property type="entry name" value="Immunoglobulin"/>
    <property type="match status" value="2"/>
</dbReference>
<dbReference type="Ensembl" id="ENSORLT00015026344.1">
    <property type="protein sequence ID" value="ENSORLP00015033434.1"/>
    <property type="gene ID" value="ENSORLG00015018862.1"/>
</dbReference>
<dbReference type="InterPro" id="IPR011600">
    <property type="entry name" value="Pept_C14_caspase"/>
</dbReference>
<dbReference type="Pfam" id="PF00656">
    <property type="entry name" value="Peptidase_C14"/>
    <property type="match status" value="1"/>
</dbReference>
<dbReference type="SMART" id="SM00409">
    <property type="entry name" value="IG"/>
    <property type="match status" value="2"/>
</dbReference>
<dbReference type="Proteomes" id="UP000265200">
    <property type="component" value="Chromosome 6"/>
</dbReference>
<dbReference type="InterPro" id="IPR013783">
    <property type="entry name" value="Ig-like_fold"/>
</dbReference>
<reference key="1">
    <citation type="journal article" date="2007" name="Nature">
        <title>The medaka draft genome and insights into vertebrate genome evolution.</title>
        <authorList>
            <person name="Kasahara M."/>
            <person name="Naruse K."/>
            <person name="Sasaki S."/>
            <person name="Nakatani Y."/>
            <person name="Qu W."/>
            <person name="Ahsan B."/>
            <person name="Yamada T."/>
            <person name="Nagayasu Y."/>
            <person name="Doi K."/>
            <person name="Kasai Y."/>
            <person name="Jindo T."/>
            <person name="Kobayashi D."/>
            <person name="Shimada A."/>
            <person name="Toyoda A."/>
            <person name="Kuroki Y."/>
            <person name="Fujiyama A."/>
            <person name="Sasaki T."/>
            <person name="Shimizu A."/>
            <person name="Asakawa S."/>
            <person name="Shimizu N."/>
            <person name="Hashimoto S."/>
            <person name="Yang J."/>
            <person name="Lee Y."/>
            <person name="Matsushima K."/>
            <person name="Sugano S."/>
            <person name="Sakaizumi M."/>
            <person name="Narita T."/>
            <person name="Ohishi K."/>
            <person name="Haga S."/>
            <person name="Ohta F."/>
            <person name="Nomoto H."/>
            <person name="Nogata K."/>
            <person name="Morishita T."/>
            <person name="Endo T."/>
            <person name="Shin-I T."/>
            <person name="Takeda H."/>
            <person name="Morishita S."/>
            <person name="Kohara Y."/>
        </authorList>
    </citation>
    <scope>NUCLEOTIDE SEQUENCE [LARGE SCALE GENOMIC DNA]</scope>
    <source>
        <strain>Hd-rR</strain>
    </source>
</reference>
<dbReference type="InterPro" id="IPR041077">
    <property type="entry name" value="MALT1_Ig"/>
</dbReference>
<feature type="domain" description="Ig-like" evidence="3">
    <location>
        <begin position="165"/>
        <end position="245"/>
    </location>
</feature>
<reference evidence="4 5" key="2">
    <citation type="submission" date="2017-04" db="EMBL/GenBank/DDBJ databases">
        <title>CpG methylation of centromeres and impact of large insertions on vertebrate speciation.</title>
        <authorList>
            <person name="Ichikawa K."/>
            <person name="Yoshimura J."/>
            <person name="Morishita S."/>
        </authorList>
    </citation>
    <scope>NUCLEOTIDE SEQUENCE</scope>
    <source>
        <strain evidence="4 5">HSOK</strain>
    </source>
</reference>
<protein>
    <submittedName>
        <fullName evidence="4">Mucosa-associated lymphoid tissue lymphoma translocation protein 1</fullName>
    </submittedName>
</protein>
<dbReference type="SUPFAM" id="SSF52129">
    <property type="entry name" value="Caspase-like"/>
    <property type="match status" value="1"/>
</dbReference>
<dbReference type="InterPro" id="IPR052039">
    <property type="entry name" value="Caspase-related_regulators"/>
</dbReference>